<protein>
    <submittedName>
        <fullName evidence="11">De59bd48-ff8c-44bb-9daa-8e2ccbac04d6</fullName>
    </submittedName>
</protein>
<evidence type="ECO:0000256" key="5">
    <source>
        <dbReference type="ARBA" id="ARBA00022989"/>
    </source>
</evidence>
<feature type="compositionally biased region" description="Polar residues" evidence="8">
    <location>
        <begin position="219"/>
        <end position="250"/>
    </location>
</feature>
<comment type="subcellular location">
    <subcellularLocation>
        <location evidence="1">Endomembrane system</location>
        <topology evidence="1">Multi-pass membrane protein</topology>
    </subcellularLocation>
</comment>
<evidence type="ECO:0000256" key="2">
    <source>
        <dbReference type="ARBA" id="ARBA00008170"/>
    </source>
</evidence>
<dbReference type="GO" id="GO:0000329">
    <property type="term" value="C:fungal-type vacuole membrane"/>
    <property type="evidence" value="ECO:0007669"/>
    <property type="project" value="TreeGrafter"/>
</dbReference>
<proteinExistence type="inferred from homology"/>
<comment type="similarity">
    <text evidence="2">Belongs to the Ca(2+):cation antiporter (CaCA) (TC 2.A.19) family.</text>
</comment>
<evidence type="ECO:0000256" key="1">
    <source>
        <dbReference type="ARBA" id="ARBA00004127"/>
    </source>
</evidence>
<feature type="transmembrane region" description="Helical" evidence="9">
    <location>
        <begin position="88"/>
        <end position="110"/>
    </location>
</feature>
<evidence type="ECO:0000256" key="6">
    <source>
        <dbReference type="ARBA" id="ARBA00023065"/>
    </source>
</evidence>
<evidence type="ECO:0000256" key="7">
    <source>
        <dbReference type="ARBA" id="ARBA00023136"/>
    </source>
</evidence>
<dbReference type="Proteomes" id="UP000289323">
    <property type="component" value="Unassembled WGS sequence"/>
</dbReference>
<dbReference type="Pfam" id="PF01699">
    <property type="entry name" value="Na_Ca_ex"/>
    <property type="match status" value="2"/>
</dbReference>
<feature type="compositionally biased region" description="Basic and acidic residues" evidence="8">
    <location>
        <begin position="291"/>
        <end position="300"/>
    </location>
</feature>
<feature type="compositionally biased region" description="Low complexity" evidence="8">
    <location>
        <begin position="181"/>
        <end position="201"/>
    </location>
</feature>
<feature type="transmembrane region" description="Helical" evidence="9">
    <location>
        <begin position="62"/>
        <end position="82"/>
    </location>
</feature>
<feature type="compositionally biased region" description="Basic residues" evidence="8">
    <location>
        <begin position="202"/>
        <end position="216"/>
    </location>
</feature>
<evidence type="ECO:0000256" key="3">
    <source>
        <dbReference type="ARBA" id="ARBA00022448"/>
    </source>
</evidence>
<dbReference type="InterPro" id="IPR004713">
    <property type="entry name" value="CaH_exchang"/>
</dbReference>
<feature type="region of interest" description="Disordered" evidence="8">
    <location>
        <begin position="176"/>
        <end position="322"/>
    </location>
</feature>
<feature type="compositionally biased region" description="Polar residues" evidence="8">
    <location>
        <begin position="358"/>
        <end position="369"/>
    </location>
</feature>
<dbReference type="InterPro" id="IPR004837">
    <property type="entry name" value="NaCa_Exmemb"/>
</dbReference>
<dbReference type="PANTHER" id="PTHR31503">
    <property type="entry name" value="VACUOLAR CALCIUM ION TRANSPORTER"/>
    <property type="match status" value="1"/>
</dbReference>
<feature type="transmembrane region" description="Helical" evidence="9">
    <location>
        <begin position="577"/>
        <end position="597"/>
    </location>
</feature>
<dbReference type="GO" id="GO:0015369">
    <property type="term" value="F:calcium:proton antiporter activity"/>
    <property type="evidence" value="ECO:0007669"/>
    <property type="project" value="TreeGrafter"/>
</dbReference>
<evidence type="ECO:0000313" key="11">
    <source>
        <dbReference type="EMBL" id="SPQ18461.1"/>
    </source>
</evidence>
<feature type="compositionally biased region" description="Basic residues" evidence="8">
    <location>
        <begin position="281"/>
        <end position="290"/>
    </location>
</feature>
<accession>A0A3S4EX81</accession>
<feature type="region of interest" description="Disordered" evidence="8">
    <location>
        <begin position="353"/>
        <end position="447"/>
    </location>
</feature>
<feature type="transmembrane region" description="Helical" evidence="9">
    <location>
        <begin position="549"/>
        <end position="571"/>
    </location>
</feature>
<keyword evidence="4 9" id="KW-0812">Transmembrane</keyword>
<dbReference type="Gene3D" id="1.20.1420.30">
    <property type="entry name" value="NCX, central ion-binding region"/>
    <property type="match status" value="2"/>
</dbReference>
<dbReference type="FunFam" id="1.20.1420.30:FF:000016">
    <property type="entry name" value="Membrane bound cation transporter"/>
    <property type="match status" value="1"/>
</dbReference>
<dbReference type="GO" id="GO:0006874">
    <property type="term" value="P:intracellular calcium ion homeostasis"/>
    <property type="evidence" value="ECO:0007669"/>
    <property type="project" value="TreeGrafter"/>
</dbReference>
<evidence type="ECO:0000256" key="4">
    <source>
        <dbReference type="ARBA" id="ARBA00022692"/>
    </source>
</evidence>
<name>A0A3S4EX81_9PEZI</name>
<feature type="transmembrane region" description="Helical" evidence="9">
    <location>
        <begin position="31"/>
        <end position="50"/>
    </location>
</feature>
<dbReference type="GO" id="GO:0012505">
    <property type="term" value="C:endomembrane system"/>
    <property type="evidence" value="ECO:0007669"/>
    <property type="project" value="UniProtKB-SubCell"/>
</dbReference>
<dbReference type="InterPro" id="IPR044880">
    <property type="entry name" value="NCX_ion-bd_dom_sf"/>
</dbReference>
<evidence type="ECO:0000256" key="9">
    <source>
        <dbReference type="SAM" id="Phobius"/>
    </source>
</evidence>
<evidence type="ECO:0000313" key="12">
    <source>
        <dbReference type="Proteomes" id="UP000289323"/>
    </source>
</evidence>
<evidence type="ECO:0000256" key="8">
    <source>
        <dbReference type="SAM" id="MobiDB-lite"/>
    </source>
</evidence>
<organism evidence="11 12">
    <name type="scientific">Thermothielavioides terrestris</name>
    <dbReference type="NCBI Taxonomy" id="2587410"/>
    <lineage>
        <taxon>Eukaryota</taxon>
        <taxon>Fungi</taxon>
        <taxon>Dikarya</taxon>
        <taxon>Ascomycota</taxon>
        <taxon>Pezizomycotina</taxon>
        <taxon>Sordariomycetes</taxon>
        <taxon>Sordariomycetidae</taxon>
        <taxon>Sordariales</taxon>
        <taxon>Chaetomiaceae</taxon>
        <taxon>Thermothielavioides</taxon>
    </lineage>
</organism>
<feature type="domain" description="Sodium/calcium exchanger membrane region" evidence="10">
    <location>
        <begin position="451"/>
        <end position="595"/>
    </location>
</feature>
<keyword evidence="6" id="KW-0406">Ion transport</keyword>
<feature type="transmembrane region" description="Helical" evidence="9">
    <location>
        <begin position="131"/>
        <end position="149"/>
    </location>
</feature>
<keyword evidence="5 9" id="KW-1133">Transmembrane helix</keyword>
<keyword evidence="7 9" id="KW-0472">Membrane</keyword>
<dbReference type="AlphaFoldDB" id="A0A3S4EX81"/>
<dbReference type="PANTHER" id="PTHR31503:SF18">
    <property type="entry name" value="CA(2+)_H(+) EXCHANGER, PUTATIVE (EUROFUNG)-RELATED"/>
    <property type="match status" value="1"/>
</dbReference>
<keyword evidence="3" id="KW-0813">Transport</keyword>
<sequence>MNAVAIVPLAGVLSYATESVASRLGDTVGALMNVTFGNAVELIIFIIALVQNHIRIVQASLVGSILVNLLLILGMCFLLGGLRFREQIYNSTVTQMSACLLALSVISLLLPTAFHASFSSETRANNEVLQVSRGTSVIMLIVYFLYLVFQLKSHSYIYASTPQGLVDREAVPGPAAQYFNSSGSEGSSSDSDSDGSPSRSSKTARRLRRMMRKGKRAQSVGSDGGTNPDSETAVATTISSRSNGTGTTDSPDAVEPNHAAVATDEKGASAAGATRSESPRRDRKPKHKQRSKGDGDEGKSSRRHKTAPPSSLPTHDGTGRSEFAAGPALEAQTGSTQPRPFSARSLLPLIPDMFASHPANNPERTSTEAGNVHASVRRARTEPVRGTQASWEREPPLWPMGRTSLSNYATNPEDRGSSSHPPFNRPDQDSRTARPHHGRHQPPPSPSRTTAVILLLLSTGLVAVCAEFMVSSIDRLVAAAPGLSEAFIGLVLLPLVGNAAEHATAVSVALKNKVDLAIGVAVGSSIQIALFVTPLVVILGWALGRDMSLFFTLFETVCVFVSAFIVNFLVLDGRSNYLEGALLCAAYVIIAVAAFFYPDSKAANVLGGGG</sequence>
<evidence type="ECO:0000259" key="10">
    <source>
        <dbReference type="Pfam" id="PF01699"/>
    </source>
</evidence>
<dbReference type="EMBL" id="OUUZ01000001">
    <property type="protein sequence ID" value="SPQ18461.1"/>
    <property type="molecule type" value="Genomic_DNA"/>
</dbReference>
<feature type="transmembrane region" description="Helical" evidence="9">
    <location>
        <begin position="451"/>
        <end position="470"/>
    </location>
</feature>
<gene>
    <name evidence="11" type="ORF">TT172_LOCUS880</name>
</gene>
<reference evidence="11 12" key="1">
    <citation type="submission" date="2018-04" db="EMBL/GenBank/DDBJ databases">
        <authorList>
            <person name="Huttner S."/>
            <person name="Dainat J."/>
        </authorList>
    </citation>
    <scope>NUCLEOTIDE SEQUENCE [LARGE SCALE GENOMIC DNA]</scope>
</reference>
<dbReference type="FunFam" id="1.20.1420.30:FF:000011">
    <property type="entry name" value="Vacuolar calcium ion transporter"/>
    <property type="match status" value="1"/>
</dbReference>
<feature type="transmembrane region" description="Helical" evidence="9">
    <location>
        <begin position="516"/>
        <end position="542"/>
    </location>
</feature>
<feature type="domain" description="Sodium/calcium exchanger membrane region" evidence="10">
    <location>
        <begin position="3"/>
        <end position="151"/>
    </location>
</feature>